<dbReference type="RefSeq" id="WP_106290883.1">
    <property type="nucleotide sequence ID" value="NZ_PVTH01000001.1"/>
</dbReference>
<evidence type="ECO:0000256" key="1">
    <source>
        <dbReference type="SAM" id="SignalP"/>
    </source>
</evidence>
<evidence type="ECO:0000313" key="3">
    <source>
        <dbReference type="Proteomes" id="UP000238034"/>
    </source>
</evidence>
<feature type="signal peptide" evidence="1">
    <location>
        <begin position="1"/>
        <end position="22"/>
    </location>
</feature>
<dbReference type="InterPro" id="IPR031815">
    <property type="entry name" value="DUF5074"/>
</dbReference>
<dbReference type="Gene3D" id="2.130.10.10">
    <property type="entry name" value="YVTN repeat-like/Quinoprotein amine dehydrogenase"/>
    <property type="match status" value="1"/>
</dbReference>
<reference evidence="2 3" key="1">
    <citation type="submission" date="2018-03" db="EMBL/GenBank/DDBJ databases">
        <title>Genomic Encyclopedia of Type Strains, Phase III (KMG-III): the genomes of soil and plant-associated and newly described type strains.</title>
        <authorList>
            <person name="Whitman W."/>
        </authorList>
    </citation>
    <scope>NUCLEOTIDE SEQUENCE [LARGE SCALE GENOMIC DNA]</scope>
    <source>
        <strain evidence="2 3">CGMCC 1.9313</strain>
    </source>
</reference>
<dbReference type="SUPFAM" id="SSF50969">
    <property type="entry name" value="YVTN repeat-like/Quinoprotein amine dehydrogenase"/>
    <property type="match status" value="1"/>
</dbReference>
<sequence>MKRILYSLSFLLLVLAACRKDAAVVPEETEQVTGPSKARSFFLLNEGNMNMNKASLDKFEASSGTYRRNIFEATNPEVIRGLGDVGNDIKVYGSKLYVVVNISNKVEVLDLRTARRINKIDIQNCRYITFDAGKAYVSSYEGTPGNSNKAEGSVVRIDTASLRIEASTKVGRQPEEMAIVGRKLYVANSGGYDPTNYERSVSVIDLDSFQELKRIDVAENLHRVRADKYGDIYVSSRGDYYGTPSKLSVINTRTEQVKKVFDISTSNIWIDDDLAYVYSLEWDYASQRNTVNYSLINVRDETVIEGNFIKDGTDKIITKPFGIAVDPETKDIYVTDAKDYLSPGTLYCFDKNGIKKWSVVTGDIPAHLAFIPNN</sequence>
<name>A0A2T0UBZ2_9SPHI</name>
<evidence type="ECO:0008006" key="4">
    <source>
        <dbReference type="Google" id="ProtNLM"/>
    </source>
</evidence>
<dbReference type="Pfam" id="PF16819">
    <property type="entry name" value="DUF5074"/>
    <property type="match status" value="1"/>
</dbReference>
<dbReference type="InterPro" id="IPR011044">
    <property type="entry name" value="Quino_amine_DH_bsu"/>
</dbReference>
<dbReference type="PANTHER" id="PTHR47197">
    <property type="entry name" value="PROTEIN NIRF"/>
    <property type="match status" value="1"/>
</dbReference>
<feature type="chain" id="PRO_5015740632" description="DNA-binding beta-propeller fold protein YncE" evidence="1">
    <location>
        <begin position="23"/>
        <end position="374"/>
    </location>
</feature>
<dbReference type="AlphaFoldDB" id="A0A2T0UBZ2"/>
<proteinExistence type="predicted"/>
<comment type="caution">
    <text evidence="2">The sequence shown here is derived from an EMBL/GenBank/DDBJ whole genome shotgun (WGS) entry which is preliminary data.</text>
</comment>
<protein>
    <recommendedName>
        <fullName evidence="4">DNA-binding beta-propeller fold protein YncE</fullName>
    </recommendedName>
</protein>
<keyword evidence="1" id="KW-0732">Signal</keyword>
<dbReference type="InterPro" id="IPR015943">
    <property type="entry name" value="WD40/YVTN_repeat-like_dom_sf"/>
</dbReference>
<dbReference type="EMBL" id="PVTH01000001">
    <property type="protein sequence ID" value="PRY55456.1"/>
    <property type="molecule type" value="Genomic_DNA"/>
</dbReference>
<dbReference type="Proteomes" id="UP000238034">
    <property type="component" value="Unassembled WGS sequence"/>
</dbReference>
<accession>A0A2T0UBZ2</accession>
<organism evidence="2 3">
    <name type="scientific">Arcticibacter pallidicorallinus</name>
    <dbReference type="NCBI Taxonomy" id="1259464"/>
    <lineage>
        <taxon>Bacteria</taxon>
        <taxon>Pseudomonadati</taxon>
        <taxon>Bacteroidota</taxon>
        <taxon>Sphingobacteriia</taxon>
        <taxon>Sphingobacteriales</taxon>
        <taxon>Sphingobacteriaceae</taxon>
        <taxon>Arcticibacter</taxon>
    </lineage>
</organism>
<keyword evidence="3" id="KW-1185">Reference proteome</keyword>
<dbReference type="InterPro" id="IPR051200">
    <property type="entry name" value="Host-pathogen_enzymatic-act"/>
</dbReference>
<dbReference type="PROSITE" id="PS51257">
    <property type="entry name" value="PROKAR_LIPOPROTEIN"/>
    <property type="match status" value="1"/>
</dbReference>
<dbReference type="PANTHER" id="PTHR47197:SF3">
    <property type="entry name" value="DIHYDRO-HEME D1 DEHYDROGENASE"/>
    <property type="match status" value="1"/>
</dbReference>
<dbReference type="OrthoDB" id="792648at2"/>
<evidence type="ECO:0000313" key="2">
    <source>
        <dbReference type="EMBL" id="PRY55456.1"/>
    </source>
</evidence>
<gene>
    <name evidence="2" type="ORF">B0I27_101426</name>
</gene>